<feature type="region of interest" description="Disordered" evidence="1">
    <location>
        <begin position="119"/>
        <end position="141"/>
    </location>
</feature>
<comment type="caution">
    <text evidence="3">The sequence shown here is derived from an EMBL/GenBank/DDBJ whole genome shotgun (WGS) entry which is preliminary data.</text>
</comment>
<dbReference type="InterPro" id="IPR057173">
    <property type="entry name" value="DUF7851"/>
</dbReference>
<protein>
    <recommendedName>
        <fullName evidence="2">DUF7851 domain-containing protein</fullName>
    </recommendedName>
</protein>
<evidence type="ECO:0000259" key="2">
    <source>
        <dbReference type="Pfam" id="PF25236"/>
    </source>
</evidence>
<name>A0A8T2SFC6_CERRI</name>
<sequence length="331" mass="36854">MACRRQQVSDSLRIEAIPSTTGFVEEVVTWESDLQDLPSAPPVHLLNLTTSTANSSTGFVHEVVTWGSDLQTFPPAPPVNLPNPAASSAERRTVESSAGIVYVENVNINILHNYCNPTQGPSASTQAGHRRESASSQAVEDGPVQEQLPHFQSNPPRFKLTQMAEGVDFGHNYVQRFYEAEKHSDPKNNIIRYSQSESSVQRVSRLFTFHLSQKRVKLVIFLFDCNEAFALADKNWPANIKLSHIEDLIRNLQVGEYSREKVDNKIGSVYLYLLKRHGEPLSRSRQQVWTNLVHSCAKAMSDDSPPTTSGLEFLQRILAVVAAALSPFSLV</sequence>
<dbReference type="Proteomes" id="UP000825935">
    <property type="component" value="Chromosome 20"/>
</dbReference>
<evidence type="ECO:0000256" key="1">
    <source>
        <dbReference type="SAM" id="MobiDB-lite"/>
    </source>
</evidence>
<gene>
    <name evidence="3" type="ORF">KP509_20G053300</name>
</gene>
<dbReference type="EMBL" id="CM035425">
    <property type="protein sequence ID" value="KAH7331846.1"/>
    <property type="molecule type" value="Genomic_DNA"/>
</dbReference>
<reference evidence="3" key="1">
    <citation type="submission" date="2021-08" db="EMBL/GenBank/DDBJ databases">
        <title>WGS assembly of Ceratopteris richardii.</title>
        <authorList>
            <person name="Marchant D.B."/>
            <person name="Chen G."/>
            <person name="Jenkins J."/>
            <person name="Shu S."/>
            <person name="Leebens-Mack J."/>
            <person name="Grimwood J."/>
            <person name="Schmutz J."/>
            <person name="Soltis P."/>
            <person name="Soltis D."/>
            <person name="Chen Z.-H."/>
        </authorList>
    </citation>
    <scope>NUCLEOTIDE SEQUENCE</scope>
    <source>
        <strain evidence="3">Whitten #5841</strain>
        <tissue evidence="3">Leaf</tissue>
    </source>
</reference>
<accession>A0A8T2SFC6</accession>
<proteinExistence type="predicted"/>
<dbReference type="AlphaFoldDB" id="A0A8T2SFC6"/>
<feature type="domain" description="DUF7851" evidence="2">
    <location>
        <begin position="205"/>
        <end position="279"/>
    </location>
</feature>
<keyword evidence="4" id="KW-1185">Reference proteome</keyword>
<evidence type="ECO:0000313" key="4">
    <source>
        <dbReference type="Proteomes" id="UP000825935"/>
    </source>
</evidence>
<dbReference type="Pfam" id="PF25236">
    <property type="entry name" value="DUF7851"/>
    <property type="match status" value="1"/>
</dbReference>
<evidence type="ECO:0000313" key="3">
    <source>
        <dbReference type="EMBL" id="KAH7331846.1"/>
    </source>
</evidence>
<organism evidence="3 4">
    <name type="scientific">Ceratopteris richardii</name>
    <name type="common">Triangle waterfern</name>
    <dbReference type="NCBI Taxonomy" id="49495"/>
    <lineage>
        <taxon>Eukaryota</taxon>
        <taxon>Viridiplantae</taxon>
        <taxon>Streptophyta</taxon>
        <taxon>Embryophyta</taxon>
        <taxon>Tracheophyta</taxon>
        <taxon>Polypodiopsida</taxon>
        <taxon>Polypodiidae</taxon>
        <taxon>Polypodiales</taxon>
        <taxon>Pteridineae</taxon>
        <taxon>Pteridaceae</taxon>
        <taxon>Parkerioideae</taxon>
        <taxon>Ceratopteris</taxon>
    </lineage>
</organism>